<organism evidence="1 2">
    <name type="scientific">Trifolium medium</name>
    <dbReference type="NCBI Taxonomy" id="97028"/>
    <lineage>
        <taxon>Eukaryota</taxon>
        <taxon>Viridiplantae</taxon>
        <taxon>Streptophyta</taxon>
        <taxon>Embryophyta</taxon>
        <taxon>Tracheophyta</taxon>
        <taxon>Spermatophyta</taxon>
        <taxon>Magnoliopsida</taxon>
        <taxon>eudicotyledons</taxon>
        <taxon>Gunneridae</taxon>
        <taxon>Pentapetalae</taxon>
        <taxon>rosids</taxon>
        <taxon>fabids</taxon>
        <taxon>Fabales</taxon>
        <taxon>Fabaceae</taxon>
        <taxon>Papilionoideae</taxon>
        <taxon>50 kb inversion clade</taxon>
        <taxon>NPAAA clade</taxon>
        <taxon>Hologalegina</taxon>
        <taxon>IRL clade</taxon>
        <taxon>Trifolieae</taxon>
        <taxon>Trifolium</taxon>
    </lineage>
</organism>
<dbReference type="Gene3D" id="1.25.40.10">
    <property type="entry name" value="Tetratricopeptide repeat domain"/>
    <property type="match status" value="1"/>
</dbReference>
<evidence type="ECO:0000313" key="1">
    <source>
        <dbReference type="EMBL" id="MCI27061.1"/>
    </source>
</evidence>
<sequence>ANKYLENYERALSGFEAAALKDPGLNAAEEVQKIVNLLDKVDNLLRVMKFSLVM</sequence>
<evidence type="ECO:0000313" key="2">
    <source>
        <dbReference type="Proteomes" id="UP000265520"/>
    </source>
</evidence>
<comment type="caution">
    <text evidence="1">The sequence shown here is derived from an EMBL/GenBank/DDBJ whole genome shotgun (WGS) entry which is preliminary data.</text>
</comment>
<dbReference type="Proteomes" id="UP000265520">
    <property type="component" value="Unassembled WGS sequence"/>
</dbReference>
<name>A0A392QRN6_9FABA</name>
<dbReference type="AlphaFoldDB" id="A0A392QRN6"/>
<feature type="non-terminal residue" evidence="1">
    <location>
        <position position="1"/>
    </location>
</feature>
<protein>
    <submittedName>
        <fullName evidence="1">Tetratricopeptide repeat protein 5-like</fullName>
    </submittedName>
</protein>
<keyword evidence="2" id="KW-1185">Reference proteome</keyword>
<reference evidence="1 2" key="1">
    <citation type="journal article" date="2018" name="Front. Plant Sci.">
        <title>Red Clover (Trifolium pratense) and Zigzag Clover (T. medium) - A Picture of Genomic Similarities and Differences.</title>
        <authorList>
            <person name="Dluhosova J."/>
            <person name="Istvanek J."/>
            <person name="Nedelnik J."/>
            <person name="Repkova J."/>
        </authorList>
    </citation>
    <scope>NUCLEOTIDE SEQUENCE [LARGE SCALE GENOMIC DNA]</scope>
    <source>
        <strain evidence="2">cv. 10/8</strain>
        <tissue evidence="1">Leaf</tissue>
    </source>
</reference>
<dbReference type="InterPro" id="IPR011990">
    <property type="entry name" value="TPR-like_helical_dom_sf"/>
</dbReference>
<proteinExistence type="predicted"/>
<accession>A0A392QRN6</accession>
<dbReference type="EMBL" id="LXQA010157157">
    <property type="protein sequence ID" value="MCI27061.1"/>
    <property type="molecule type" value="Genomic_DNA"/>
</dbReference>